<name>A0AA86U4B3_9EUKA</name>
<gene>
    <name evidence="2" type="ORF">HINF_LOCUS13100</name>
    <name evidence="1" type="ORF">HINF_LOCUS29610</name>
</gene>
<evidence type="ECO:0000313" key="3">
    <source>
        <dbReference type="Proteomes" id="UP001642409"/>
    </source>
</evidence>
<dbReference type="AlphaFoldDB" id="A0AA86U4B3"/>
<protein>
    <submittedName>
        <fullName evidence="2">Hypothetical_protein</fullName>
    </submittedName>
</protein>
<keyword evidence="3" id="KW-1185">Reference proteome</keyword>
<sequence>MLLRGDSVGRCTHPDNKRAVQNMQTLAVKALEVTFQQFASFCCPGIFNHQTRTLKDHSTTFQSCRRQSRHRFEPRKPKSTFKNPKTGVKWCITGRLPLNRQLVVKKMNLSEKAASTFYLSAQKAVEIALHHSKRSVACFKSHGYVTHDIQLQFCSPKHWTPFKNATRIHTLRRDKAVGSRTFGICLQKGTALSKRSCITQICIVTKRKVEINIKPQIYRWPPELKVP</sequence>
<dbReference type="EMBL" id="CATOUU010000697">
    <property type="protein sequence ID" value="CAI9941965.1"/>
    <property type="molecule type" value="Genomic_DNA"/>
</dbReference>
<evidence type="ECO:0000313" key="2">
    <source>
        <dbReference type="EMBL" id="CAL5993509.1"/>
    </source>
</evidence>
<organism evidence="1">
    <name type="scientific">Hexamita inflata</name>
    <dbReference type="NCBI Taxonomy" id="28002"/>
    <lineage>
        <taxon>Eukaryota</taxon>
        <taxon>Metamonada</taxon>
        <taxon>Diplomonadida</taxon>
        <taxon>Hexamitidae</taxon>
        <taxon>Hexamitinae</taxon>
        <taxon>Hexamita</taxon>
    </lineage>
</organism>
<reference evidence="2 3" key="2">
    <citation type="submission" date="2024-07" db="EMBL/GenBank/DDBJ databases">
        <authorList>
            <person name="Akdeniz Z."/>
        </authorList>
    </citation>
    <scope>NUCLEOTIDE SEQUENCE [LARGE SCALE GENOMIC DNA]</scope>
</reference>
<dbReference type="Proteomes" id="UP001642409">
    <property type="component" value="Unassembled WGS sequence"/>
</dbReference>
<proteinExistence type="predicted"/>
<accession>A0AA86U4B3</accession>
<comment type="caution">
    <text evidence="1">The sequence shown here is derived from an EMBL/GenBank/DDBJ whole genome shotgun (WGS) entry which is preliminary data.</text>
</comment>
<reference evidence="1" key="1">
    <citation type="submission" date="2023-06" db="EMBL/GenBank/DDBJ databases">
        <authorList>
            <person name="Kurt Z."/>
        </authorList>
    </citation>
    <scope>NUCLEOTIDE SEQUENCE</scope>
</reference>
<evidence type="ECO:0000313" key="1">
    <source>
        <dbReference type="EMBL" id="CAI9941965.1"/>
    </source>
</evidence>
<dbReference type="EMBL" id="CAXDID020000030">
    <property type="protein sequence ID" value="CAL5993509.1"/>
    <property type="molecule type" value="Genomic_DNA"/>
</dbReference>